<dbReference type="InterPro" id="IPR027443">
    <property type="entry name" value="IPNS-like_sf"/>
</dbReference>
<dbReference type="Gene3D" id="3.40.50.1820">
    <property type="entry name" value="alpha/beta hydrolase"/>
    <property type="match status" value="1"/>
</dbReference>
<evidence type="ECO:0000313" key="7">
    <source>
        <dbReference type="Proteomes" id="UP001213000"/>
    </source>
</evidence>
<reference evidence="6" key="1">
    <citation type="submission" date="2022-07" db="EMBL/GenBank/DDBJ databases">
        <title>Genome Sequence of Leucocoprinus birnbaumii.</title>
        <authorList>
            <person name="Buettner E."/>
        </authorList>
    </citation>
    <scope>NUCLEOTIDE SEQUENCE</scope>
    <source>
        <strain evidence="6">VT141</strain>
    </source>
</reference>
<dbReference type="InterPro" id="IPR026992">
    <property type="entry name" value="DIOX_N"/>
</dbReference>
<keyword evidence="4" id="KW-0408">Iron</keyword>
<feature type="domain" description="Fe2OG dioxygenase" evidence="5">
    <location>
        <begin position="197"/>
        <end position="308"/>
    </location>
</feature>
<dbReference type="EMBL" id="JANIEX010000108">
    <property type="protein sequence ID" value="KAJ3573284.1"/>
    <property type="molecule type" value="Genomic_DNA"/>
</dbReference>
<evidence type="ECO:0000256" key="1">
    <source>
        <dbReference type="ARBA" id="ARBA00008056"/>
    </source>
</evidence>
<dbReference type="InterPro" id="IPR044861">
    <property type="entry name" value="IPNS-like_FE2OG_OXY"/>
</dbReference>
<dbReference type="GO" id="GO:0016491">
    <property type="term" value="F:oxidoreductase activity"/>
    <property type="evidence" value="ECO:0007669"/>
    <property type="project" value="UniProtKB-KW"/>
</dbReference>
<keyword evidence="2" id="KW-0479">Metal-binding</keyword>
<dbReference type="InterPro" id="IPR005123">
    <property type="entry name" value="Oxoglu/Fe-dep_dioxygenase_dom"/>
</dbReference>
<accession>A0AAD5W036</accession>
<dbReference type="SUPFAM" id="SSF51197">
    <property type="entry name" value="Clavaminate synthase-like"/>
    <property type="match status" value="1"/>
</dbReference>
<dbReference type="Pfam" id="PF14226">
    <property type="entry name" value="DIOX_N"/>
    <property type="match status" value="1"/>
</dbReference>
<sequence length="591" mass="66742">MQHHARDCEDIMHTSSPDKAAEYTDIVKVVDFRPFLNGSNKQAVADAILESFKTIGFVYLTNHGLEQEKIDGMFDMSRKFFALPHEQKMLAPHPPSGTHHRGYSAPGAEKVVQHLYDRGDISEARKRADIKESFEAGREDDELMPNIWFPEDILPGFRETCLQFFWDCFEVEKNILRALAIGFGLSEDYFVKVHTKPDNQLRLLHYPSVSTSALRNEEISRIDAHSDFGSITLLFQDDIGGLEVQSPTSDDFIPVRPVPGSLLLNAADFLMRWSNDTIKSTIHRVRAPPSIESETTPDRYSIPYFCCVDLETVVDCVPTTWSDEVPKKYEPLSVSTRCNAKMTSSHPQVNVRPWKPFASRPLLPIYPPSDPAIYPSLPSPPREQPFSTFTLSTHIVPAVHLRRGPFVPTPELPSNALSKDEKTHMVGKVVDKLVRNMKDPSVQNDKHENVLWNVLNRYVKSGLNDSNSTGLTLFFSHANGYPKETWEPILARIFASPAAVMIDEVWTWECVQHGDAGLINAKALTGFFDWSDNSRDIFNFFLHFLPSTPCNAILPVHLPRIPQVETDSRVLRGFQNRTMILVGHSFGGTSL</sequence>
<gene>
    <name evidence="6" type="ORF">NP233_g2519</name>
</gene>
<dbReference type="PANTHER" id="PTHR10209">
    <property type="entry name" value="OXIDOREDUCTASE, 2OG-FE II OXYGENASE FAMILY PROTEIN"/>
    <property type="match status" value="1"/>
</dbReference>
<name>A0AAD5W036_9AGAR</name>
<evidence type="ECO:0000313" key="6">
    <source>
        <dbReference type="EMBL" id="KAJ3573284.1"/>
    </source>
</evidence>
<evidence type="ECO:0000256" key="2">
    <source>
        <dbReference type="ARBA" id="ARBA00022723"/>
    </source>
</evidence>
<dbReference type="AlphaFoldDB" id="A0AAD5W036"/>
<comment type="caution">
    <text evidence="6">The sequence shown here is derived from an EMBL/GenBank/DDBJ whole genome shotgun (WGS) entry which is preliminary data.</text>
</comment>
<evidence type="ECO:0000256" key="4">
    <source>
        <dbReference type="ARBA" id="ARBA00023004"/>
    </source>
</evidence>
<dbReference type="InterPro" id="IPR029058">
    <property type="entry name" value="AB_hydrolase_fold"/>
</dbReference>
<keyword evidence="7" id="KW-1185">Reference proteome</keyword>
<comment type="similarity">
    <text evidence="1">Belongs to the iron/ascorbate-dependent oxidoreductase family.</text>
</comment>
<dbReference type="GO" id="GO:0046872">
    <property type="term" value="F:metal ion binding"/>
    <property type="evidence" value="ECO:0007669"/>
    <property type="project" value="UniProtKB-KW"/>
</dbReference>
<dbReference type="PANTHER" id="PTHR10209:SF881">
    <property type="entry name" value="FI07970P-RELATED"/>
    <property type="match status" value="1"/>
</dbReference>
<dbReference type="Gene3D" id="2.60.120.330">
    <property type="entry name" value="B-lactam Antibiotic, Isopenicillin N Synthase, Chain"/>
    <property type="match status" value="1"/>
</dbReference>
<protein>
    <recommendedName>
        <fullName evidence="5">Fe2OG dioxygenase domain-containing protein</fullName>
    </recommendedName>
</protein>
<proteinExistence type="inferred from homology"/>
<organism evidence="6 7">
    <name type="scientific">Leucocoprinus birnbaumii</name>
    <dbReference type="NCBI Taxonomy" id="56174"/>
    <lineage>
        <taxon>Eukaryota</taxon>
        <taxon>Fungi</taxon>
        <taxon>Dikarya</taxon>
        <taxon>Basidiomycota</taxon>
        <taxon>Agaricomycotina</taxon>
        <taxon>Agaricomycetes</taxon>
        <taxon>Agaricomycetidae</taxon>
        <taxon>Agaricales</taxon>
        <taxon>Agaricineae</taxon>
        <taxon>Agaricaceae</taxon>
        <taxon>Leucocoprinus</taxon>
    </lineage>
</organism>
<dbReference type="Pfam" id="PF03171">
    <property type="entry name" value="2OG-FeII_Oxy"/>
    <property type="match status" value="1"/>
</dbReference>
<evidence type="ECO:0000256" key="3">
    <source>
        <dbReference type="ARBA" id="ARBA00023002"/>
    </source>
</evidence>
<dbReference type="PRINTS" id="PR00682">
    <property type="entry name" value="IPNSYNTHASE"/>
</dbReference>
<dbReference type="PROSITE" id="PS51471">
    <property type="entry name" value="FE2OG_OXY"/>
    <property type="match status" value="1"/>
</dbReference>
<dbReference type="Proteomes" id="UP001213000">
    <property type="component" value="Unassembled WGS sequence"/>
</dbReference>
<keyword evidence="3" id="KW-0560">Oxidoreductase</keyword>
<evidence type="ECO:0000259" key="5">
    <source>
        <dbReference type="PROSITE" id="PS51471"/>
    </source>
</evidence>